<evidence type="ECO:0000256" key="8">
    <source>
        <dbReference type="ARBA" id="ARBA00022833"/>
    </source>
</evidence>
<evidence type="ECO:0000256" key="11">
    <source>
        <dbReference type="ARBA" id="ARBA00023049"/>
    </source>
</evidence>
<evidence type="ECO:0000256" key="4">
    <source>
        <dbReference type="ARBA" id="ARBA00022692"/>
    </source>
</evidence>
<dbReference type="PROSITE" id="PS00674">
    <property type="entry name" value="AAA"/>
    <property type="match status" value="1"/>
</dbReference>
<dbReference type="Pfam" id="PF17862">
    <property type="entry name" value="AAA_lid_3"/>
    <property type="match status" value="1"/>
</dbReference>
<evidence type="ECO:0000256" key="2">
    <source>
        <dbReference type="ARBA" id="ARBA00010044"/>
    </source>
</evidence>
<dbReference type="Pfam" id="PF01434">
    <property type="entry name" value="Peptidase_M41"/>
    <property type="match status" value="1"/>
</dbReference>
<evidence type="ECO:0000313" key="18">
    <source>
        <dbReference type="Proteomes" id="UP000228635"/>
    </source>
</evidence>
<dbReference type="FunFam" id="1.20.58.760:FF:000001">
    <property type="entry name" value="ATP-dependent zinc metalloprotease FtsH"/>
    <property type="match status" value="1"/>
</dbReference>
<dbReference type="InterPro" id="IPR027417">
    <property type="entry name" value="P-loop_NTPase"/>
</dbReference>
<keyword evidence="17" id="KW-0131">Cell cycle</keyword>
<dbReference type="InterPro" id="IPR003593">
    <property type="entry name" value="AAA+_ATPase"/>
</dbReference>
<dbReference type="GO" id="GO:0004176">
    <property type="term" value="F:ATP-dependent peptidase activity"/>
    <property type="evidence" value="ECO:0007669"/>
    <property type="project" value="InterPro"/>
</dbReference>
<keyword evidence="6 14" id="KW-0547">Nucleotide-binding</keyword>
<feature type="binding site" evidence="14">
    <location>
        <position position="428"/>
    </location>
    <ligand>
        <name>Zn(2+)</name>
        <dbReference type="ChEBI" id="CHEBI:29105"/>
        <note>catalytic</note>
    </ligand>
</feature>
<dbReference type="HAMAP" id="MF_01458">
    <property type="entry name" value="FtsH"/>
    <property type="match status" value="1"/>
</dbReference>
<evidence type="ECO:0000256" key="3">
    <source>
        <dbReference type="ARBA" id="ARBA00022670"/>
    </source>
</evidence>
<proteinExistence type="inferred from homology"/>
<dbReference type="GO" id="GO:0051301">
    <property type="term" value="P:cell division"/>
    <property type="evidence" value="ECO:0007669"/>
    <property type="project" value="UniProtKB-KW"/>
</dbReference>
<evidence type="ECO:0000256" key="13">
    <source>
        <dbReference type="ARBA" id="ARBA00061570"/>
    </source>
</evidence>
<evidence type="ECO:0000256" key="6">
    <source>
        <dbReference type="ARBA" id="ARBA00022741"/>
    </source>
</evidence>
<evidence type="ECO:0000256" key="5">
    <source>
        <dbReference type="ARBA" id="ARBA00022723"/>
    </source>
</evidence>
<dbReference type="InterPro" id="IPR003960">
    <property type="entry name" value="ATPase_AAA_CS"/>
</dbReference>
<dbReference type="GO" id="GO:0004222">
    <property type="term" value="F:metalloendopeptidase activity"/>
    <property type="evidence" value="ECO:0007669"/>
    <property type="project" value="InterPro"/>
</dbReference>
<feature type="binding site" evidence="14">
    <location>
        <position position="500"/>
    </location>
    <ligand>
        <name>Zn(2+)</name>
        <dbReference type="ChEBI" id="CHEBI:29105"/>
        <note>catalytic</note>
    </ligand>
</feature>
<dbReference type="InterPro" id="IPR000642">
    <property type="entry name" value="Peptidase_M41"/>
</dbReference>
<evidence type="ECO:0000259" key="16">
    <source>
        <dbReference type="SMART" id="SM00382"/>
    </source>
</evidence>
<evidence type="ECO:0000256" key="1">
    <source>
        <dbReference type="ARBA" id="ARBA00004370"/>
    </source>
</evidence>
<keyword evidence="14" id="KW-1003">Cell membrane</keyword>
<dbReference type="EC" id="3.4.24.-" evidence="14"/>
<dbReference type="InterPro" id="IPR041569">
    <property type="entry name" value="AAA_lid_3"/>
</dbReference>
<dbReference type="InterPro" id="IPR005936">
    <property type="entry name" value="FtsH"/>
</dbReference>
<protein>
    <recommendedName>
        <fullName evidence="14">ATP-dependent zinc metalloprotease FtsH</fullName>
        <ecNumber evidence="14">3.4.24.-</ecNumber>
    </recommendedName>
</protein>
<dbReference type="NCBIfam" id="TIGR01241">
    <property type="entry name" value="FtsH_fam"/>
    <property type="match status" value="1"/>
</dbReference>
<dbReference type="GO" id="GO:0005886">
    <property type="term" value="C:plasma membrane"/>
    <property type="evidence" value="ECO:0007669"/>
    <property type="project" value="UniProtKB-SubCell"/>
</dbReference>
<comment type="similarity">
    <text evidence="15">Belongs to the AAA ATPase family.</text>
</comment>
<feature type="binding site" evidence="14">
    <location>
        <begin position="202"/>
        <end position="209"/>
    </location>
    <ligand>
        <name>ATP</name>
        <dbReference type="ChEBI" id="CHEBI:30616"/>
    </ligand>
</feature>
<dbReference type="GO" id="GO:0005524">
    <property type="term" value="F:ATP binding"/>
    <property type="evidence" value="ECO:0007669"/>
    <property type="project" value="UniProtKB-UniRule"/>
</dbReference>
<evidence type="ECO:0000256" key="7">
    <source>
        <dbReference type="ARBA" id="ARBA00022801"/>
    </source>
</evidence>
<evidence type="ECO:0000256" key="12">
    <source>
        <dbReference type="ARBA" id="ARBA00023136"/>
    </source>
</evidence>
<dbReference type="Pfam" id="PF00004">
    <property type="entry name" value="AAA"/>
    <property type="match status" value="1"/>
</dbReference>
<organism evidence="17 18">
    <name type="scientific">Candidatus Harrisonbacteria bacterium CG10_big_fil_rev_8_21_14_0_10_42_17</name>
    <dbReference type="NCBI Taxonomy" id="1974584"/>
    <lineage>
        <taxon>Bacteria</taxon>
        <taxon>Candidatus Harrisoniibacteriota</taxon>
    </lineage>
</organism>
<feature type="transmembrane region" description="Helical" evidence="14">
    <location>
        <begin position="108"/>
        <end position="131"/>
    </location>
</feature>
<dbReference type="FunFam" id="3.40.50.300:FF:000001">
    <property type="entry name" value="ATP-dependent zinc metalloprotease FtsH"/>
    <property type="match status" value="1"/>
</dbReference>
<dbReference type="Proteomes" id="UP000228635">
    <property type="component" value="Unassembled WGS sequence"/>
</dbReference>
<name>A0A2M6WJ99_9BACT</name>
<evidence type="ECO:0000313" key="17">
    <source>
        <dbReference type="EMBL" id="PIT92839.1"/>
    </source>
</evidence>
<comment type="function">
    <text evidence="14">Acts as a processive, ATP-dependent zinc metallopeptidase for both cytoplasmic and membrane proteins. Plays a role in the quality control of integral membrane proteins.</text>
</comment>
<reference evidence="18" key="1">
    <citation type="submission" date="2017-09" db="EMBL/GenBank/DDBJ databases">
        <title>Depth-based differentiation of microbial function through sediment-hosted aquifers and enrichment of novel symbionts in the deep terrestrial subsurface.</title>
        <authorList>
            <person name="Probst A.J."/>
            <person name="Ladd B."/>
            <person name="Jarett J.K."/>
            <person name="Geller-Mcgrath D.E."/>
            <person name="Sieber C.M.K."/>
            <person name="Emerson J.B."/>
            <person name="Anantharaman K."/>
            <person name="Thomas B.C."/>
            <person name="Malmstrom R."/>
            <person name="Stieglmeier M."/>
            <person name="Klingl A."/>
            <person name="Woyke T."/>
            <person name="Ryan C.M."/>
            <person name="Banfield J.F."/>
        </authorList>
    </citation>
    <scope>NUCLEOTIDE SEQUENCE [LARGE SCALE GENOMIC DNA]</scope>
</reference>
<dbReference type="GO" id="GO:0016887">
    <property type="term" value="F:ATP hydrolysis activity"/>
    <property type="evidence" value="ECO:0007669"/>
    <property type="project" value="UniProtKB-UniRule"/>
</dbReference>
<dbReference type="AlphaFoldDB" id="A0A2M6WJ99"/>
<dbReference type="EMBL" id="PFBA01000005">
    <property type="protein sequence ID" value="PIT92839.1"/>
    <property type="molecule type" value="Genomic_DNA"/>
</dbReference>
<evidence type="ECO:0000256" key="10">
    <source>
        <dbReference type="ARBA" id="ARBA00022989"/>
    </source>
</evidence>
<dbReference type="GO" id="GO:0008270">
    <property type="term" value="F:zinc ion binding"/>
    <property type="evidence" value="ECO:0007669"/>
    <property type="project" value="UniProtKB-UniRule"/>
</dbReference>
<dbReference type="SMART" id="SM00382">
    <property type="entry name" value="AAA"/>
    <property type="match status" value="1"/>
</dbReference>
<dbReference type="Gene3D" id="1.10.8.60">
    <property type="match status" value="1"/>
</dbReference>
<keyword evidence="5 14" id="KW-0479">Metal-binding</keyword>
<keyword evidence="7 14" id="KW-0378">Hydrolase</keyword>
<dbReference type="CDD" id="cd19501">
    <property type="entry name" value="RecA-like_FtsH"/>
    <property type="match status" value="1"/>
</dbReference>
<comment type="similarity">
    <text evidence="13 14">In the central section; belongs to the AAA ATPase family.</text>
</comment>
<keyword evidence="11 14" id="KW-0482">Metalloprotease</keyword>
<dbReference type="FunFam" id="1.10.8.60:FF:000001">
    <property type="entry name" value="ATP-dependent zinc metalloprotease FtsH"/>
    <property type="match status" value="1"/>
</dbReference>
<keyword evidence="4 14" id="KW-0812">Transmembrane</keyword>
<comment type="subunit">
    <text evidence="14">Homohexamer.</text>
</comment>
<dbReference type="GO" id="GO:0006508">
    <property type="term" value="P:proteolysis"/>
    <property type="evidence" value="ECO:0007669"/>
    <property type="project" value="UniProtKB-KW"/>
</dbReference>
<accession>A0A2M6WJ99</accession>
<comment type="caution">
    <text evidence="17">The sequence shown here is derived from an EMBL/GenBank/DDBJ whole genome shotgun (WGS) entry which is preliminary data.</text>
</comment>
<feature type="transmembrane region" description="Helical" evidence="14">
    <location>
        <begin position="7"/>
        <end position="26"/>
    </location>
</feature>
<comment type="cofactor">
    <cofactor evidence="14">
        <name>Zn(2+)</name>
        <dbReference type="ChEBI" id="CHEBI:29105"/>
    </cofactor>
    <text evidence="14">Binds 1 zinc ion per subunit.</text>
</comment>
<dbReference type="SUPFAM" id="SSF140990">
    <property type="entry name" value="FtsH protease domain-like"/>
    <property type="match status" value="1"/>
</dbReference>
<keyword evidence="10 14" id="KW-1133">Transmembrane helix</keyword>
<dbReference type="InterPro" id="IPR037219">
    <property type="entry name" value="Peptidase_M41-like"/>
</dbReference>
<feature type="active site" evidence="14">
    <location>
        <position position="425"/>
    </location>
</feature>
<keyword evidence="9 14" id="KW-0067">ATP-binding</keyword>
<dbReference type="Gene3D" id="3.40.50.300">
    <property type="entry name" value="P-loop containing nucleotide triphosphate hydrolases"/>
    <property type="match status" value="1"/>
</dbReference>
<dbReference type="PANTHER" id="PTHR23076:SF97">
    <property type="entry name" value="ATP-DEPENDENT ZINC METALLOPROTEASE YME1L1"/>
    <property type="match status" value="1"/>
</dbReference>
<evidence type="ECO:0000256" key="14">
    <source>
        <dbReference type="HAMAP-Rule" id="MF_01458"/>
    </source>
</evidence>
<feature type="binding site" evidence="14">
    <location>
        <position position="424"/>
    </location>
    <ligand>
        <name>Zn(2+)</name>
        <dbReference type="ChEBI" id="CHEBI:29105"/>
        <note>catalytic</note>
    </ligand>
</feature>
<evidence type="ECO:0000256" key="9">
    <source>
        <dbReference type="ARBA" id="ARBA00022840"/>
    </source>
</evidence>
<keyword evidence="17" id="KW-0132">Cell division</keyword>
<dbReference type="SUPFAM" id="SSF52540">
    <property type="entry name" value="P-loop containing nucleoside triphosphate hydrolases"/>
    <property type="match status" value="1"/>
</dbReference>
<dbReference type="InterPro" id="IPR003959">
    <property type="entry name" value="ATPase_AAA_core"/>
</dbReference>
<feature type="domain" description="AAA+ ATPase" evidence="16">
    <location>
        <begin position="194"/>
        <end position="333"/>
    </location>
</feature>
<comment type="subcellular location">
    <subcellularLocation>
        <location evidence="14">Cell membrane</location>
        <topology evidence="14">Multi-pass membrane protein</topology>
        <orientation evidence="14">Cytoplasmic side</orientation>
    </subcellularLocation>
    <subcellularLocation>
        <location evidence="1">Membrane</location>
    </subcellularLocation>
</comment>
<dbReference type="GO" id="GO:0030163">
    <property type="term" value="P:protein catabolic process"/>
    <property type="evidence" value="ECO:0007669"/>
    <property type="project" value="UniProtKB-UniRule"/>
</dbReference>
<dbReference type="Gene3D" id="1.20.58.760">
    <property type="entry name" value="Peptidase M41"/>
    <property type="match status" value="1"/>
</dbReference>
<gene>
    <name evidence="14" type="primary">ftsH</name>
    <name evidence="17" type="ORF">COU08_00315</name>
</gene>
<keyword evidence="3 14" id="KW-0645">Protease</keyword>
<keyword evidence="8 14" id="KW-0862">Zinc</keyword>
<comment type="similarity">
    <text evidence="2 14">In the C-terminal section; belongs to the peptidase M41 family.</text>
</comment>
<evidence type="ECO:0000256" key="15">
    <source>
        <dbReference type="RuleBase" id="RU003651"/>
    </source>
</evidence>
<keyword evidence="12 14" id="KW-0472">Membrane</keyword>
<sequence length="612" mass="67495">MKLLYKNIFWVILMLFVLASLFSLLLETGEPPAIFSIGEVAQKIENGEITKIVVEGNKLSIDLRSGEKATARKESELGLSQTLSNYGVESSSLQSVAIEVKDESGTRFWLGVLIQTMLPIIFILVIFWFIFRQAKSGANQAFSFGRANLRPFTQFKDKVTFKDVAGLKESKEELEEIVDFLKNPKKFLDMGARIPRGVLLMGPPGTGKTLLARATAGEGGVPFFHISASEFVEMFVGVGASRTRDAFATAKKAAPSILFIDEIDAIGRERGAGLGGGHDEREQTLNQILVEMDGFDRESKVIVLAATNRPDVLDTALLRPGRFDRRVVLDLPDINDREAILRIHARNKPVAKDIDFRGIGIRTPGFSGADLANLLNEAAILVARENRKEIRQEDVLNSIEKVLLGPARKSRVTSEKEKKITAYHEAGHALVAASMKDSDPVHKITIVSRGRAGGYTLKLPTEEVRLRTKGQFLAEIATLMGGYTAEELTFEDISTGASNDLKEATSLSRKLVTKFGMSGLGPVTFGKAHENVFLGRELGMEKDYSEEVAAEIDREIRNFIKIGYDAAKEILSSKKKALEAIAIALMEKETLEKDEFYDILKPFKLKPATIQA</sequence>
<dbReference type="PANTHER" id="PTHR23076">
    <property type="entry name" value="METALLOPROTEASE M41 FTSH"/>
    <property type="match status" value="1"/>
</dbReference>